<dbReference type="AlphaFoldDB" id="A0A0K2TTN0"/>
<proteinExistence type="predicted"/>
<accession>A0A0K2TTN0</accession>
<evidence type="ECO:0000256" key="1">
    <source>
        <dbReference type="SAM" id="Phobius"/>
    </source>
</evidence>
<keyword evidence="1" id="KW-0812">Transmembrane</keyword>
<reference evidence="2" key="1">
    <citation type="submission" date="2014-05" db="EMBL/GenBank/DDBJ databases">
        <authorList>
            <person name="Chronopoulou M."/>
        </authorList>
    </citation>
    <scope>NUCLEOTIDE SEQUENCE</scope>
    <source>
        <tissue evidence="2">Whole organism</tissue>
    </source>
</reference>
<dbReference type="EMBL" id="HACA01012013">
    <property type="protein sequence ID" value="CDW29374.1"/>
    <property type="molecule type" value="Transcribed_RNA"/>
</dbReference>
<sequence length="59" mass="6904">MEEYSSCSIPLFMNMHKTCSKKHVCLLLVGNLIIIFDFPNLLSLLFNSFRQNIYVLSNY</sequence>
<name>A0A0K2TTN0_LEPSM</name>
<protein>
    <submittedName>
        <fullName evidence="2">Uncharacterized protein</fullName>
    </submittedName>
</protein>
<keyword evidence="1" id="KW-1133">Transmembrane helix</keyword>
<feature type="transmembrane region" description="Helical" evidence="1">
    <location>
        <begin position="24"/>
        <end position="46"/>
    </location>
</feature>
<evidence type="ECO:0000313" key="2">
    <source>
        <dbReference type="EMBL" id="CDW29374.1"/>
    </source>
</evidence>
<organism evidence="2">
    <name type="scientific">Lepeophtheirus salmonis</name>
    <name type="common">Salmon louse</name>
    <name type="synonym">Caligus salmonis</name>
    <dbReference type="NCBI Taxonomy" id="72036"/>
    <lineage>
        <taxon>Eukaryota</taxon>
        <taxon>Metazoa</taxon>
        <taxon>Ecdysozoa</taxon>
        <taxon>Arthropoda</taxon>
        <taxon>Crustacea</taxon>
        <taxon>Multicrustacea</taxon>
        <taxon>Hexanauplia</taxon>
        <taxon>Copepoda</taxon>
        <taxon>Siphonostomatoida</taxon>
        <taxon>Caligidae</taxon>
        <taxon>Lepeophtheirus</taxon>
    </lineage>
</organism>
<keyword evidence="1" id="KW-0472">Membrane</keyword>